<dbReference type="RefSeq" id="WP_262394904.1">
    <property type="nucleotide sequence ID" value="NZ_JACRTD010000003.1"/>
</dbReference>
<dbReference type="Pfam" id="PF17167">
    <property type="entry name" value="Glyco_hydro_94"/>
    <property type="match status" value="1"/>
</dbReference>
<evidence type="ECO:0000259" key="6">
    <source>
        <dbReference type="Pfam" id="PF17167"/>
    </source>
</evidence>
<feature type="domain" description="Glycosyl hydrolase 94 catalytic" evidence="6">
    <location>
        <begin position="1981"/>
        <end position="2399"/>
    </location>
</feature>
<keyword evidence="1" id="KW-0328">Glycosyltransferase</keyword>
<dbReference type="SUPFAM" id="SSF48208">
    <property type="entry name" value="Six-hairpin glycosidases"/>
    <property type="match status" value="1"/>
</dbReference>
<proteinExistence type="predicted"/>
<dbReference type="PANTHER" id="PTHR37469:SF2">
    <property type="entry name" value="CELLOBIONIC ACID PHOSPHORYLASE"/>
    <property type="match status" value="1"/>
</dbReference>
<accession>A0A926EMK7</accession>
<keyword evidence="3" id="KW-0812">Transmembrane</keyword>
<feature type="transmembrane region" description="Helical" evidence="3">
    <location>
        <begin position="679"/>
        <end position="703"/>
    </location>
</feature>
<dbReference type="InterPro" id="IPR010383">
    <property type="entry name" value="Glyco_hydrolase_94_b-supersand"/>
</dbReference>
<dbReference type="GO" id="GO:0016757">
    <property type="term" value="F:glycosyltransferase activity"/>
    <property type="evidence" value="ECO:0007669"/>
    <property type="project" value="UniProtKB-KW"/>
</dbReference>
<dbReference type="SMART" id="SM01068">
    <property type="entry name" value="CBM_X"/>
    <property type="match status" value="2"/>
</dbReference>
<dbReference type="EMBL" id="JACRTD010000003">
    <property type="protein sequence ID" value="MBC8585125.1"/>
    <property type="molecule type" value="Genomic_DNA"/>
</dbReference>
<protein>
    <submittedName>
        <fullName evidence="7">Uncharacterized protein</fullName>
    </submittedName>
</protein>
<dbReference type="Gene3D" id="1.50.10.140">
    <property type="match status" value="1"/>
</dbReference>
<keyword evidence="2" id="KW-0808">Transferase</keyword>
<dbReference type="Gene3D" id="2.70.98.40">
    <property type="entry name" value="Glycoside hydrolase, family 65, N-terminal domain"/>
    <property type="match status" value="2"/>
</dbReference>
<evidence type="ECO:0000259" key="4">
    <source>
        <dbReference type="Pfam" id="PF06165"/>
    </source>
</evidence>
<dbReference type="Pfam" id="PF06165">
    <property type="entry name" value="GH94_b-supersand"/>
    <property type="match status" value="2"/>
</dbReference>
<keyword evidence="8" id="KW-1185">Reference proteome</keyword>
<gene>
    <name evidence="7" type="ORF">H8705_05965</name>
</gene>
<dbReference type="PANTHER" id="PTHR37469">
    <property type="entry name" value="CELLOBIONIC ACID PHOSPHORYLASE-RELATED"/>
    <property type="match status" value="1"/>
</dbReference>
<dbReference type="GO" id="GO:0005975">
    <property type="term" value="P:carbohydrate metabolic process"/>
    <property type="evidence" value="ECO:0007669"/>
    <property type="project" value="InterPro"/>
</dbReference>
<dbReference type="Proteomes" id="UP000623678">
    <property type="component" value="Unassembled WGS sequence"/>
</dbReference>
<dbReference type="InterPro" id="IPR011013">
    <property type="entry name" value="Gal_mutarotase_sf_dom"/>
</dbReference>
<organism evidence="7 8">
    <name type="scientific">Youxingia wuxianensis</name>
    <dbReference type="NCBI Taxonomy" id="2763678"/>
    <lineage>
        <taxon>Bacteria</taxon>
        <taxon>Bacillati</taxon>
        <taxon>Bacillota</taxon>
        <taxon>Clostridia</taxon>
        <taxon>Eubacteriales</taxon>
        <taxon>Oscillospiraceae</taxon>
        <taxon>Youxingia</taxon>
    </lineage>
</organism>
<dbReference type="SUPFAM" id="SSF74650">
    <property type="entry name" value="Galactose mutarotase-like"/>
    <property type="match status" value="2"/>
</dbReference>
<evidence type="ECO:0000256" key="3">
    <source>
        <dbReference type="SAM" id="Phobius"/>
    </source>
</evidence>
<dbReference type="Gene3D" id="1.50.10.10">
    <property type="match status" value="1"/>
</dbReference>
<comment type="caution">
    <text evidence="7">The sequence shown here is derived from an EMBL/GenBank/DDBJ whole genome shotgun (WGS) entry which is preliminary data.</text>
</comment>
<dbReference type="InterPro" id="IPR037018">
    <property type="entry name" value="GH65_N"/>
</dbReference>
<dbReference type="InterPro" id="IPR008928">
    <property type="entry name" value="6-hairpin_glycosidase_sf"/>
</dbReference>
<evidence type="ECO:0000256" key="2">
    <source>
        <dbReference type="ARBA" id="ARBA00022679"/>
    </source>
</evidence>
<name>A0A926EMK7_9FIRM</name>
<feature type="domain" description="Glycosyl hydrolase 94 supersandwich" evidence="4">
    <location>
        <begin position="1736"/>
        <end position="1966"/>
    </location>
</feature>
<dbReference type="InterPro" id="IPR033432">
    <property type="entry name" value="GH94_catalytic"/>
</dbReference>
<feature type="domain" description="Glycoamylase-like" evidence="5">
    <location>
        <begin position="1032"/>
        <end position="1223"/>
    </location>
</feature>
<dbReference type="InterPro" id="IPR012341">
    <property type="entry name" value="6hp_glycosidase-like_sf"/>
</dbReference>
<feature type="domain" description="Glycosyl hydrolase 94 supersandwich" evidence="4">
    <location>
        <begin position="1267"/>
        <end position="1523"/>
    </location>
</feature>
<dbReference type="InterPro" id="IPR019282">
    <property type="entry name" value="Glycoamylase-like_cons_dom"/>
</dbReference>
<reference evidence="7" key="1">
    <citation type="submission" date="2020-08" db="EMBL/GenBank/DDBJ databases">
        <title>Genome public.</title>
        <authorList>
            <person name="Liu C."/>
            <person name="Sun Q."/>
        </authorList>
    </citation>
    <scope>NUCLEOTIDE SEQUENCE</scope>
    <source>
        <strain evidence="7">NSJ-64</strain>
    </source>
</reference>
<feature type="transmembrane region" description="Helical" evidence="3">
    <location>
        <begin position="789"/>
        <end position="816"/>
    </location>
</feature>
<dbReference type="Pfam" id="PF10091">
    <property type="entry name" value="Glycoamylase"/>
    <property type="match status" value="1"/>
</dbReference>
<feature type="transmembrane region" description="Helical" evidence="3">
    <location>
        <begin position="655"/>
        <end position="673"/>
    </location>
</feature>
<dbReference type="GO" id="GO:0030246">
    <property type="term" value="F:carbohydrate binding"/>
    <property type="evidence" value="ECO:0007669"/>
    <property type="project" value="InterPro"/>
</dbReference>
<feature type="transmembrane region" description="Helical" evidence="3">
    <location>
        <begin position="289"/>
        <end position="312"/>
    </location>
</feature>
<evidence type="ECO:0000313" key="7">
    <source>
        <dbReference type="EMBL" id="MBC8585125.1"/>
    </source>
</evidence>
<keyword evidence="3" id="KW-0472">Membrane</keyword>
<dbReference type="Gene3D" id="2.60.420.10">
    <property type="entry name" value="Maltose phosphorylase, domain 3"/>
    <property type="match status" value="1"/>
</dbReference>
<keyword evidence="3" id="KW-1133">Transmembrane helix</keyword>
<evidence type="ECO:0000256" key="1">
    <source>
        <dbReference type="ARBA" id="ARBA00022676"/>
    </source>
</evidence>
<evidence type="ECO:0000259" key="5">
    <source>
        <dbReference type="Pfam" id="PF10091"/>
    </source>
</evidence>
<sequence>MNTTYITEIEAGLRTAFSSISQEWGSVGSIKKQLLKDLKLLSDARFSLSGKEEFFGWEKWLIDNYYSIDGHGKQALKDLSGFKKSDDIYPFYRMIQEVFSNGQIPIQQENVFQMASLSRQFIELSEDQLSFIYTGLKLSVIHAAAKACTAGYTQEEKQQLIRFGVIGLSQLYEINFEQITSGCSKTEEIFSKDPSGIYPNMAQESRRYYRQITARLAKKRNCLESQVAQEMLTLANGGSQQRTRHVGYYLLQADPLKKRAKKRGLFVIWGSMGFPILFCFFLWLATRSIVTALLCYLPFLEIIRILLINFTMRGVPINHLPRMELSKEPGKIPKTVIAVSTLLPNASHADELESRLEQLYFSNQDENLYFCVLADFKEDKQPYNPQDNRNVQASREVISELNQKYGDHFMLFIRKRSFNKTQNSYCGWERKRGAITEFIRFIKGKTTSVRCFEGSRQALENLKYIIALDADTNLSFQSANILVSAAAHPLNQPVIGSENIVVEGYGILVPRMGTELTSIKATDFTRVMAGCGGVSTYEQECCDFYQDMFGEAIFSGKGLIDIDAFYQVLDQRFPENIVLSHDILEGAYLRTGYISDVEMTDKMPTNVLSWFTRLHRWLRGDWQNILFLKKKYRVQGKTYENPINLLSRYKLLENLRRSMVPVIAVLCVIYPSFTDLYSGLFLCAAAFFSVTLNPLISAYYAAISAGDLSFTRRFFVRTMPRTLELLGQGVFSLIMCAQQMTVTLDAVGRTLWRVYVSQKGLLQWTTSAQGEIAQVTVGAVLRRSWPGELLGLVLFLFSPNLLVKLFGILFLSYIVLAVTTSKPTPVIASLPDRYQRERILSYCARMFRYYEDFADEENHFLPPDNVQLSPVDRIATRTSPTNIGMMLLSYLAARDFHFINSKGLYQRIKRTLDTIAQLEKYEGHLYNWYDTHDLRVLPQEFISTVDSGNYLCALVALKEGLREYTVQEPRLWECINEIETILEKSDLSIFYNPNRKLFSIGIDSHTKEKIGSYYDFLMSEARTTSYYAIAKRQVEYKHWRSMNRTMSRAGSYAGPVSWTGTMFEYFMPHLLLPIYEGSLLSEALQYCVYCQKKRVHHKDIPWGISESGYFAFDEHLNYQYKAHGIQRIGVKQGLDKECVISPYSTFLTLPLKLDEGIKNLEKLENLGMLGYYGFYEGIDFTPQRIGKNEYAVIRSYMAHHIGMSMIACANSLFDNVMQKRFMRDHYMKSAREFLQEQISKDVVVYDQMKPEGQEKIKQQPPNANVIFSQEAPGNPKCTFLSNGNLTHLFTDNGSSFLRYGENDVTRRPNDLLTKGQGIFSIVKLAGELVPAAPAPFYLPGVEYRCEYGPEHVSYSGKKGNAQVTQTFSIDQSLGCERCTVAIQNHSAIKGMADVLFYLEPVLSKFENYAAHPAFSKLFVLGEYDSFTDTFTFLRRHKDGSNGLFFTVGFLEHYTFEYELKRDNITPYPEGMNNLLNFESMAMSGGNATPDGCCALRLTTLVPAGGEKTITLLLSVSPSKEESVGNIVTLRQQKDNPPRQNSLSPLASDTMEARIGSSILGQLLFSFSDSKDITHYLSKNTKGQDSLWPMGISGDIPIVVYDWAAQPDEQCLSAYIRLLKMLRMHKLEFDLCVMYDSSISSHAQADLEELLSQTQSQPLIGLRGGIFLVDIEAAPKESIVLLKACACHIAGASEPGIAASHFAPMTVLKSHPIPIPAAEDRFDLVGGAFANGRFYVERVTPLPFSHILANPTFGTLMSDTNLGNTWWANAREFKITPWYNDIATGNDGERLYLKIEGAVYDLISGSRASFSPQDALYEGNIDGIASKVRVTMEERANIKYIDVSLTNTTEKESEVMCAYYTEPVLGVTRKTAKFIQPKIVDDCLVLHNPYNTALPGYAAFHVPGERPVFTVDRASFLSGNWSASEMLPNNDPCTGLIISKKLPPHRKEKIRFILTAADTREAAVSMAINDPSPKVEMEKSIIQISTPDIPLNRYINLFAPHQILAGRIYGRTAFYQCSGAYGFRDQLQDVSAYMLLDPQVCKTQILRCCSVQFEQGDVLHWWHELPGVTRGVRTTFSDDLVWLPYVVCEYVKHTGDESILDLEVRYIKGDLLSENEEEKYMEVQQTENKGTVFEHCVKAIERAYRLGDKGIPLIGCGDWNDGFSNVGVKGQGQSVWLGMFLAQVMEMFSQLCEKRGDSYKSSVYRGNAKVLKENIDKNCWDGAWYQRAFYDDGTPIGSAKSPEASIDILVQSFSAISQMPQKDRINTALTSAWDRLVDEKNRIIKLFSSPFENSEQNPGYIKAYPPGIRENGGQYTHAAVWFALSMLKTGRLEEGWTLLDMINPVSRCTDGELARKFKIEPYYMPADIYTNEGAYGHGGWNIYTGAASWYYRTVIEDLLGLHFCGSHMNLTPLIPKSWRRFTVYVKRKDCELDIEVVRTGTPALFVDGKAAAVIPLDGKKHEVLLNL</sequence>
<feature type="transmembrane region" description="Helical" evidence="3">
    <location>
        <begin position="265"/>
        <end position="283"/>
    </location>
</feature>
<dbReference type="InterPro" id="IPR052047">
    <property type="entry name" value="GH94_Enzymes"/>
</dbReference>
<evidence type="ECO:0000313" key="8">
    <source>
        <dbReference type="Proteomes" id="UP000623678"/>
    </source>
</evidence>